<dbReference type="Gene3D" id="3.40.190.10">
    <property type="entry name" value="Periplasmic binding protein-like II"/>
    <property type="match status" value="2"/>
</dbReference>
<comment type="subunit">
    <text evidence="4 8">Monomer.</text>
</comment>
<dbReference type="Pfam" id="PF03900">
    <property type="entry name" value="Porphobil_deamC"/>
    <property type="match status" value="1"/>
</dbReference>
<dbReference type="GO" id="GO:0004418">
    <property type="term" value="F:hydroxymethylbilane synthase activity"/>
    <property type="evidence" value="ECO:0007669"/>
    <property type="project" value="UniProtKB-UniRule"/>
</dbReference>
<comment type="function">
    <text evidence="1 8">Tetrapolymerization of the monopyrrole PBG into the hydroxymethylbilane pre-uroporphyrinogen in several discrete steps.</text>
</comment>
<dbReference type="RefSeq" id="WP_132847699.1">
    <property type="nucleotide sequence ID" value="NZ_CP058648.1"/>
</dbReference>
<dbReference type="NCBIfam" id="TIGR00212">
    <property type="entry name" value="hemC"/>
    <property type="match status" value="1"/>
</dbReference>
<dbReference type="InterPro" id="IPR000860">
    <property type="entry name" value="HemC"/>
</dbReference>
<evidence type="ECO:0000256" key="8">
    <source>
        <dbReference type="HAMAP-Rule" id="MF_00260"/>
    </source>
</evidence>
<evidence type="ECO:0000256" key="2">
    <source>
        <dbReference type="ARBA" id="ARBA00004735"/>
    </source>
</evidence>
<comment type="similarity">
    <text evidence="3 8">Belongs to the HMBS family.</text>
</comment>
<dbReference type="Gene3D" id="3.30.160.40">
    <property type="entry name" value="Porphobilinogen deaminase, C-terminal domain"/>
    <property type="match status" value="1"/>
</dbReference>
<organism evidence="11 12">
    <name type="scientific">Serpentinicella alkaliphila</name>
    <dbReference type="NCBI Taxonomy" id="1734049"/>
    <lineage>
        <taxon>Bacteria</taxon>
        <taxon>Bacillati</taxon>
        <taxon>Bacillota</taxon>
        <taxon>Clostridia</taxon>
        <taxon>Peptostreptococcales</taxon>
        <taxon>Natronincolaceae</taxon>
        <taxon>Serpentinicella</taxon>
    </lineage>
</organism>
<protein>
    <recommendedName>
        <fullName evidence="8">Porphobilinogen deaminase</fullName>
        <shortName evidence="8">PBG</shortName>
        <ecNumber evidence="8">2.5.1.61</ecNumber>
    </recommendedName>
    <alternativeName>
        <fullName evidence="8">Hydroxymethylbilane synthase</fullName>
        <shortName evidence="8">HMBS</shortName>
    </alternativeName>
    <alternativeName>
        <fullName evidence="8">Pre-uroporphyrinogen synthase</fullName>
    </alternativeName>
</protein>
<proteinExistence type="inferred from homology"/>
<dbReference type="PIRSF" id="PIRSF001438">
    <property type="entry name" value="4pyrrol_synth_OHMeBilane_synth"/>
    <property type="match status" value="1"/>
</dbReference>
<evidence type="ECO:0000259" key="10">
    <source>
        <dbReference type="Pfam" id="PF03900"/>
    </source>
</evidence>
<dbReference type="GO" id="GO:0005737">
    <property type="term" value="C:cytoplasm"/>
    <property type="evidence" value="ECO:0007669"/>
    <property type="project" value="UniProtKB-UniRule"/>
</dbReference>
<accession>A0A4R2U520</accession>
<dbReference type="AlphaFoldDB" id="A0A4R2U520"/>
<feature type="domain" description="Porphobilinogen deaminase N-terminal" evidence="9">
    <location>
        <begin position="4"/>
        <end position="211"/>
    </location>
</feature>
<dbReference type="GO" id="GO:0006782">
    <property type="term" value="P:protoporphyrinogen IX biosynthetic process"/>
    <property type="evidence" value="ECO:0007669"/>
    <property type="project" value="UniProtKB-UniRule"/>
</dbReference>
<evidence type="ECO:0000256" key="6">
    <source>
        <dbReference type="ARBA" id="ARBA00023244"/>
    </source>
</evidence>
<dbReference type="PANTHER" id="PTHR11557:SF0">
    <property type="entry name" value="PORPHOBILINOGEN DEAMINASE"/>
    <property type="match status" value="1"/>
</dbReference>
<keyword evidence="5 8" id="KW-0808">Transferase</keyword>
<comment type="pathway">
    <text evidence="2">Porphyrin-containing compound metabolism; protoporphyrin-IX biosynthesis; coproporphyrinogen-III from 5-aminolevulinate: step 2/4.</text>
</comment>
<dbReference type="SUPFAM" id="SSF53850">
    <property type="entry name" value="Periplasmic binding protein-like II"/>
    <property type="match status" value="1"/>
</dbReference>
<evidence type="ECO:0000256" key="5">
    <source>
        <dbReference type="ARBA" id="ARBA00022679"/>
    </source>
</evidence>
<dbReference type="EC" id="2.5.1.61" evidence="8"/>
<reference evidence="11 12" key="1">
    <citation type="submission" date="2019-03" db="EMBL/GenBank/DDBJ databases">
        <title>Genomic Encyclopedia of Type Strains, Phase IV (KMG-IV): sequencing the most valuable type-strain genomes for metagenomic binning, comparative biology and taxonomic classification.</title>
        <authorList>
            <person name="Goeker M."/>
        </authorList>
    </citation>
    <scope>NUCLEOTIDE SEQUENCE [LARGE SCALE GENOMIC DNA]</scope>
    <source>
        <strain evidence="11 12">DSM 100013</strain>
    </source>
</reference>
<dbReference type="PROSITE" id="PS00533">
    <property type="entry name" value="PORPHOBILINOGEN_DEAM"/>
    <property type="match status" value="1"/>
</dbReference>
<evidence type="ECO:0000256" key="3">
    <source>
        <dbReference type="ARBA" id="ARBA00005638"/>
    </source>
</evidence>
<name>A0A4R2U520_9FIRM</name>
<comment type="caution">
    <text evidence="11">The sequence shown here is derived from an EMBL/GenBank/DDBJ whole genome shotgun (WGS) entry which is preliminary data.</text>
</comment>
<evidence type="ECO:0000313" key="12">
    <source>
        <dbReference type="Proteomes" id="UP000295504"/>
    </source>
</evidence>
<dbReference type="FunFam" id="3.40.190.10:FF:000005">
    <property type="entry name" value="Porphobilinogen deaminase"/>
    <property type="match status" value="1"/>
</dbReference>
<dbReference type="InterPro" id="IPR022419">
    <property type="entry name" value="Porphobilin_deaminase_cofac_BS"/>
</dbReference>
<dbReference type="EMBL" id="SLYC01000005">
    <property type="protein sequence ID" value="TCQ05229.1"/>
    <property type="molecule type" value="Genomic_DNA"/>
</dbReference>
<evidence type="ECO:0000256" key="7">
    <source>
        <dbReference type="ARBA" id="ARBA00048169"/>
    </source>
</evidence>
<dbReference type="Pfam" id="PF01379">
    <property type="entry name" value="Porphobil_deam"/>
    <property type="match status" value="1"/>
</dbReference>
<comment type="catalytic activity">
    <reaction evidence="7 8">
        <text>4 porphobilinogen + H2O = hydroxymethylbilane + 4 NH4(+)</text>
        <dbReference type="Rhea" id="RHEA:13185"/>
        <dbReference type="ChEBI" id="CHEBI:15377"/>
        <dbReference type="ChEBI" id="CHEBI:28938"/>
        <dbReference type="ChEBI" id="CHEBI:57845"/>
        <dbReference type="ChEBI" id="CHEBI:58126"/>
        <dbReference type="EC" id="2.5.1.61"/>
    </reaction>
</comment>
<dbReference type="Proteomes" id="UP000295504">
    <property type="component" value="Unassembled WGS sequence"/>
</dbReference>
<dbReference type="SUPFAM" id="SSF54782">
    <property type="entry name" value="Porphobilinogen deaminase (hydroxymethylbilane synthase), C-terminal domain"/>
    <property type="match status" value="1"/>
</dbReference>
<dbReference type="InterPro" id="IPR022418">
    <property type="entry name" value="Porphobilinogen_deaminase_C"/>
</dbReference>
<dbReference type="OrthoDB" id="9810298at2"/>
<dbReference type="HAMAP" id="MF_00260">
    <property type="entry name" value="Porphobil_deam"/>
    <property type="match status" value="1"/>
</dbReference>
<evidence type="ECO:0000313" key="11">
    <source>
        <dbReference type="EMBL" id="TCQ05229.1"/>
    </source>
</evidence>
<comment type="cofactor">
    <cofactor evidence="8">
        <name>dipyrromethane</name>
        <dbReference type="ChEBI" id="CHEBI:60342"/>
    </cofactor>
    <text evidence="8">Binds 1 dipyrromethane group covalently.</text>
</comment>
<evidence type="ECO:0000256" key="4">
    <source>
        <dbReference type="ARBA" id="ARBA00011245"/>
    </source>
</evidence>
<dbReference type="PANTHER" id="PTHR11557">
    <property type="entry name" value="PORPHOBILINOGEN DEAMINASE"/>
    <property type="match status" value="1"/>
</dbReference>
<evidence type="ECO:0000259" key="9">
    <source>
        <dbReference type="Pfam" id="PF01379"/>
    </source>
</evidence>
<feature type="modified residue" description="S-(dipyrrolylmethanemethyl)cysteine" evidence="8">
    <location>
        <position position="240"/>
    </location>
</feature>
<dbReference type="FunFam" id="3.40.190.10:FF:000004">
    <property type="entry name" value="Porphobilinogen deaminase"/>
    <property type="match status" value="1"/>
</dbReference>
<dbReference type="PRINTS" id="PR00151">
    <property type="entry name" value="PORPHBDMNASE"/>
</dbReference>
<sequence length="298" mass="33096">MNKLKIGTRGSKLALRQTEIIIENLKKLYVDIEFEIIQIKTTGDKILDRSLSKIGGKGIFIKEIEDALLNRDIDIAVHSLKDMPAEVPEGLVIAAYTEREDPTDCLISKDNMKLDQLPRGSVIGTSSLRRICQLKALRPDLEYKPLRGNILTRIKKLDEGEFDAIVLASAGLIRLGLQNRIAQKFEINEFIPAVCQGIICVEVRNDDDEVLNIIKAIDNKVSRIIAECERSFLKHLNGSCQIPLGAYCQINGNELFINGILGDSESGSLYRDSMRGTIEKASELGQSLAMSVKAKSLE</sequence>
<feature type="domain" description="Porphobilinogen deaminase C-terminal" evidence="10">
    <location>
        <begin position="226"/>
        <end position="291"/>
    </location>
</feature>
<keyword evidence="12" id="KW-1185">Reference proteome</keyword>
<keyword evidence="6 8" id="KW-0627">Porphyrin biosynthesis</keyword>
<comment type="miscellaneous">
    <text evidence="8">The porphobilinogen subunits are added to the dipyrromethane group.</text>
</comment>
<gene>
    <name evidence="8" type="primary">hemC</name>
    <name evidence="11" type="ORF">EDD79_100544</name>
</gene>
<evidence type="ECO:0000256" key="1">
    <source>
        <dbReference type="ARBA" id="ARBA00002869"/>
    </source>
</evidence>
<dbReference type="InterPro" id="IPR022417">
    <property type="entry name" value="Porphobilin_deaminase_N"/>
</dbReference>
<dbReference type="InterPro" id="IPR036803">
    <property type="entry name" value="Porphobilinogen_deaminase_C_sf"/>
</dbReference>
<dbReference type="CDD" id="cd13646">
    <property type="entry name" value="PBP2_EcHMBS_like"/>
    <property type="match status" value="1"/>
</dbReference>